<dbReference type="Proteomes" id="UP001597227">
    <property type="component" value="Unassembled WGS sequence"/>
</dbReference>
<feature type="domain" description="N-acetyltransferase" evidence="1">
    <location>
        <begin position="1"/>
        <end position="144"/>
    </location>
</feature>
<keyword evidence="2" id="KW-0012">Acyltransferase</keyword>
<evidence type="ECO:0000313" key="3">
    <source>
        <dbReference type="Proteomes" id="UP001597227"/>
    </source>
</evidence>
<dbReference type="InterPro" id="IPR000182">
    <property type="entry name" value="GNAT_dom"/>
</dbReference>
<organism evidence="2 3">
    <name type="scientific">Fredinandcohnia salidurans</name>
    <dbReference type="NCBI Taxonomy" id="2595041"/>
    <lineage>
        <taxon>Bacteria</taxon>
        <taxon>Bacillati</taxon>
        <taxon>Bacillota</taxon>
        <taxon>Bacilli</taxon>
        <taxon>Bacillales</taxon>
        <taxon>Bacillaceae</taxon>
        <taxon>Fredinandcohnia</taxon>
    </lineage>
</organism>
<dbReference type="SUPFAM" id="SSF55729">
    <property type="entry name" value="Acyl-CoA N-acyltransferases (Nat)"/>
    <property type="match status" value="1"/>
</dbReference>
<dbReference type="Pfam" id="PF00583">
    <property type="entry name" value="Acetyltransf_1"/>
    <property type="match status" value="1"/>
</dbReference>
<accession>A0ABW4MJL5</accession>
<keyword evidence="3" id="KW-1185">Reference proteome</keyword>
<dbReference type="PROSITE" id="PS51186">
    <property type="entry name" value="GNAT"/>
    <property type="match status" value="1"/>
</dbReference>
<dbReference type="Gene3D" id="1.10.287.900">
    <property type="entry name" value="The crystal structure of the spermine/spermidine acetyltransferase from enterococcus faecali"/>
    <property type="match status" value="1"/>
</dbReference>
<sequence length="144" mass="16633">MTLQKITRDNWEECIDLKVSMDQQGFIASNLYSLAEVQFLPNFEALAIYADDKMVGFTMYGLDEDDHNYWIYRIMIDEKYQGNGFGTNALLQVIENIKVKPDAKEIIIGYNPDNIEAERTYLRTGFQPNGVAPWGEKLVRLKLI</sequence>
<evidence type="ECO:0000259" key="1">
    <source>
        <dbReference type="PROSITE" id="PS51186"/>
    </source>
</evidence>
<keyword evidence="2" id="KW-0808">Transferase</keyword>
<gene>
    <name evidence="2" type="ORF">ACFSFW_03255</name>
</gene>
<dbReference type="InterPro" id="IPR027455">
    <property type="entry name" value="Sper_AcTfrase_N"/>
</dbReference>
<evidence type="ECO:0000313" key="2">
    <source>
        <dbReference type="EMBL" id="MFD1777671.1"/>
    </source>
</evidence>
<reference evidence="3" key="1">
    <citation type="journal article" date="2019" name="Int. J. Syst. Evol. Microbiol.">
        <title>The Global Catalogue of Microorganisms (GCM) 10K type strain sequencing project: providing services to taxonomists for standard genome sequencing and annotation.</title>
        <authorList>
            <consortium name="The Broad Institute Genomics Platform"/>
            <consortium name="The Broad Institute Genome Sequencing Center for Infectious Disease"/>
            <person name="Wu L."/>
            <person name="Ma J."/>
        </authorList>
    </citation>
    <scope>NUCLEOTIDE SEQUENCE [LARGE SCALE GENOMIC DNA]</scope>
    <source>
        <strain evidence="3">CCUG 15531</strain>
    </source>
</reference>
<dbReference type="EMBL" id="JBHUEK010000007">
    <property type="protein sequence ID" value="MFD1777671.1"/>
    <property type="molecule type" value="Genomic_DNA"/>
</dbReference>
<comment type="caution">
    <text evidence="2">The sequence shown here is derived from an EMBL/GenBank/DDBJ whole genome shotgun (WGS) entry which is preliminary data.</text>
</comment>
<name>A0ABW4MJL5_9BACI</name>
<dbReference type="RefSeq" id="WP_388036015.1">
    <property type="nucleotide sequence ID" value="NZ_JBHUEK010000007.1"/>
</dbReference>
<dbReference type="InterPro" id="IPR016181">
    <property type="entry name" value="Acyl_CoA_acyltransferase"/>
</dbReference>
<dbReference type="GO" id="GO:0016746">
    <property type="term" value="F:acyltransferase activity"/>
    <property type="evidence" value="ECO:0007669"/>
    <property type="project" value="UniProtKB-KW"/>
</dbReference>
<dbReference type="EC" id="2.3.1.-" evidence="2"/>
<protein>
    <submittedName>
        <fullName evidence="2">GNAT family N-acetyltransferase</fullName>
        <ecNumber evidence="2">2.3.1.-</ecNumber>
    </submittedName>
</protein>
<dbReference type="Gene3D" id="3.40.630.30">
    <property type="match status" value="1"/>
</dbReference>
<proteinExistence type="predicted"/>
<dbReference type="CDD" id="cd04301">
    <property type="entry name" value="NAT_SF"/>
    <property type="match status" value="1"/>
</dbReference>